<protein>
    <submittedName>
        <fullName evidence="3">Uncharacterized protein</fullName>
    </submittedName>
</protein>
<evidence type="ECO:0000256" key="1">
    <source>
        <dbReference type="SAM" id="MobiDB-lite"/>
    </source>
</evidence>
<gene>
    <name evidence="3" type="ORF">AB1Y20_007571</name>
</gene>
<proteinExistence type="predicted"/>
<dbReference type="AlphaFoldDB" id="A0AB34IVD9"/>
<name>A0AB34IVD9_PRYPA</name>
<keyword evidence="4" id="KW-1185">Reference proteome</keyword>
<feature type="region of interest" description="Disordered" evidence="1">
    <location>
        <begin position="1"/>
        <end position="22"/>
    </location>
</feature>
<reference evidence="3 4" key="1">
    <citation type="journal article" date="2024" name="Science">
        <title>Giant polyketide synthase enzymes in the biosynthesis of giant marine polyether toxins.</title>
        <authorList>
            <person name="Fallon T.R."/>
            <person name="Shende V.V."/>
            <person name="Wierzbicki I.H."/>
            <person name="Pendleton A.L."/>
            <person name="Watervoot N.F."/>
            <person name="Auber R.P."/>
            <person name="Gonzalez D.J."/>
            <person name="Wisecaver J.H."/>
            <person name="Moore B.S."/>
        </authorList>
    </citation>
    <scope>NUCLEOTIDE SEQUENCE [LARGE SCALE GENOMIC DNA]</scope>
    <source>
        <strain evidence="3 4">12B1</strain>
    </source>
</reference>
<feature type="transmembrane region" description="Helical" evidence="2">
    <location>
        <begin position="261"/>
        <end position="278"/>
    </location>
</feature>
<evidence type="ECO:0000256" key="2">
    <source>
        <dbReference type="SAM" id="Phobius"/>
    </source>
</evidence>
<evidence type="ECO:0000313" key="4">
    <source>
        <dbReference type="Proteomes" id="UP001515480"/>
    </source>
</evidence>
<feature type="transmembrane region" description="Helical" evidence="2">
    <location>
        <begin position="191"/>
        <end position="212"/>
    </location>
</feature>
<organism evidence="3 4">
    <name type="scientific">Prymnesium parvum</name>
    <name type="common">Toxic golden alga</name>
    <dbReference type="NCBI Taxonomy" id="97485"/>
    <lineage>
        <taxon>Eukaryota</taxon>
        <taxon>Haptista</taxon>
        <taxon>Haptophyta</taxon>
        <taxon>Prymnesiophyceae</taxon>
        <taxon>Prymnesiales</taxon>
        <taxon>Prymnesiaceae</taxon>
        <taxon>Prymnesium</taxon>
    </lineage>
</organism>
<feature type="transmembrane region" description="Helical" evidence="2">
    <location>
        <begin position="135"/>
        <end position="150"/>
    </location>
</feature>
<comment type="caution">
    <text evidence="3">The sequence shown here is derived from an EMBL/GenBank/DDBJ whole genome shotgun (WGS) entry which is preliminary data.</text>
</comment>
<keyword evidence="2" id="KW-1133">Transmembrane helix</keyword>
<keyword evidence="2" id="KW-0472">Membrane</keyword>
<dbReference type="Proteomes" id="UP001515480">
    <property type="component" value="Unassembled WGS sequence"/>
</dbReference>
<feature type="transmembrane region" description="Helical" evidence="2">
    <location>
        <begin position="104"/>
        <end position="123"/>
    </location>
</feature>
<keyword evidence="2" id="KW-0812">Transmembrane</keyword>
<evidence type="ECO:0000313" key="3">
    <source>
        <dbReference type="EMBL" id="KAL1507967.1"/>
    </source>
</evidence>
<feature type="transmembrane region" description="Helical" evidence="2">
    <location>
        <begin position="162"/>
        <end position="179"/>
    </location>
</feature>
<dbReference type="EMBL" id="JBGBPQ010000017">
    <property type="protein sequence ID" value="KAL1507967.1"/>
    <property type="molecule type" value="Genomic_DNA"/>
</dbReference>
<accession>A0AB34IVD9</accession>
<feature type="transmembrane region" description="Helical" evidence="2">
    <location>
        <begin position="332"/>
        <end position="351"/>
    </location>
</feature>
<sequence length="403" mass="43798">MCASEGKKKKEGRKPQDARASEKIEAHHEDAALWSGLEPTQLGSTVLSTPAFGFFLVGCLLIEMAREGYDGGLLSSHNGLLMKFFKSMHAVNHYWYRTRYISKSVIGCMVLKLIGSTLVSLALGKQPSWLDNPSYIISFLFAFCLVRSDALEARELSKHMRYVAVATVALNFLSALYKMRSLSHLIDEADILGPLGTLVIGTIAFSACNMLMAAEAWVLQRRGHAGEKIPAVQTPVIRVTLLRHFAYLALLLAARNTASRLVYSIAKVIVLGVLFSSYNKGLLKEPLEDPSPDSAVLRVTRSPSCQLIMSTMSIPTRAKRAHTHPASSGDSWLGLVVVWVIGLATLGHISASSRFTMLQRYEATCHSAAVRMSGSGSGLRHRMGSSIDADGSASLTAAAIMQQ</sequence>